<proteinExistence type="inferred from homology"/>
<dbReference type="NCBIfam" id="TIGR00732">
    <property type="entry name" value="dprA"/>
    <property type="match status" value="1"/>
</dbReference>
<keyword evidence="5" id="KW-1185">Reference proteome</keyword>
<evidence type="ECO:0000313" key="5">
    <source>
        <dbReference type="Proteomes" id="UP000076586"/>
    </source>
</evidence>
<dbReference type="InterPro" id="IPR010994">
    <property type="entry name" value="RuvA_2-like"/>
</dbReference>
<evidence type="ECO:0000256" key="1">
    <source>
        <dbReference type="ARBA" id="ARBA00006525"/>
    </source>
</evidence>
<feature type="domain" description="Smf/DprA SLOG" evidence="2">
    <location>
        <begin position="79"/>
        <end position="288"/>
    </location>
</feature>
<evidence type="ECO:0000313" key="4">
    <source>
        <dbReference type="EMBL" id="GAT64194.1"/>
    </source>
</evidence>
<dbReference type="InterPro" id="IPR003488">
    <property type="entry name" value="DprA"/>
</dbReference>
<gene>
    <name evidence="4" type="ORF">PJIAN_4743</name>
</gene>
<evidence type="ECO:0000259" key="2">
    <source>
        <dbReference type="Pfam" id="PF02481"/>
    </source>
</evidence>
<dbReference type="STRING" id="681398.PJIAN_4743"/>
<accession>A0A161L9K5</accession>
<name>A0A161L9K5_9BACT</name>
<dbReference type="SUPFAM" id="SSF47781">
    <property type="entry name" value="RuvA domain 2-like"/>
    <property type="match status" value="1"/>
</dbReference>
<dbReference type="InterPro" id="IPR041614">
    <property type="entry name" value="DprA_WH"/>
</dbReference>
<sequence>MRYLIALSMIKGIGPILARNLIAYLGAAEAVFTETQQNLEKIPGIGGVLSQAIIGKTDLLKSADNELEFIAKNGFNAFAYTDKTYPFRLKECSDAPVVLYTNGNIDLNKGRFVAVVGTRNITDYGRNVCETLIEDLVLQIPDVIIVSGLAYGADITAHKSALKHNTPTVGVVAHGLDRLYPAAHTSIASKMTASGAIVTEYTTNTEPDKPNFVQRNRIIAGMCDAIVVVESAIRGGSLLTADAANLYNREVFAIPGRVGDTRSAGCNDLIRQNKAALIESASDLIKAMSWQPNESKNSKQTLLFNDLSEEEQTIISVLRQHESLQINQLTLKLKLPVEKLFPLLIELEFKGHLRCLPGNVYKVVG</sequence>
<dbReference type="Gene3D" id="3.40.50.450">
    <property type="match status" value="1"/>
</dbReference>
<dbReference type="Gene3D" id="1.10.10.10">
    <property type="entry name" value="Winged helix-like DNA-binding domain superfamily/Winged helix DNA-binding domain"/>
    <property type="match status" value="1"/>
</dbReference>
<organism evidence="4 5">
    <name type="scientific">Paludibacter jiangxiensis</name>
    <dbReference type="NCBI Taxonomy" id="681398"/>
    <lineage>
        <taxon>Bacteria</taxon>
        <taxon>Pseudomonadati</taxon>
        <taxon>Bacteroidota</taxon>
        <taxon>Bacteroidia</taxon>
        <taxon>Bacteroidales</taxon>
        <taxon>Paludibacteraceae</taxon>
        <taxon>Paludibacter</taxon>
    </lineage>
</organism>
<dbReference type="PANTHER" id="PTHR43022">
    <property type="entry name" value="PROTEIN SMF"/>
    <property type="match status" value="1"/>
</dbReference>
<dbReference type="Pfam" id="PF17782">
    <property type="entry name" value="WHD_DprA"/>
    <property type="match status" value="1"/>
</dbReference>
<protein>
    <submittedName>
        <fullName evidence="4">DNA processing protein</fullName>
    </submittedName>
</protein>
<dbReference type="EMBL" id="BDCR01000004">
    <property type="protein sequence ID" value="GAT64194.1"/>
    <property type="molecule type" value="Genomic_DNA"/>
</dbReference>
<evidence type="ECO:0000259" key="3">
    <source>
        <dbReference type="Pfam" id="PF17782"/>
    </source>
</evidence>
<comment type="similarity">
    <text evidence="1">Belongs to the DprA/Smf family.</text>
</comment>
<dbReference type="AlphaFoldDB" id="A0A161L9K5"/>
<dbReference type="PANTHER" id="PTHR43022:SF1">
    <property type="entry name" value="PROTEIN SMF"/>
    <property type="match status" value="1"/>
</dbReference>
<dbReference type="SUPFAM" id="SSF102405">
    <property type="entry name" value="MCP/YpsA-like"/>
    <property type="match status" value="1"/>
</dbReference>
<reference evidence="5" key="1">
    <citation type="submission" date="2016-04" db="EMBL/GenBank/DDBJ databases">
        <title>Draft genome sequence of Paludibacter jiangxiensis strain NM7.</title>
        <authorList>
            <person name="Qiu Y."/>
            <person name="Matsuura N."/>
            <person name="Ohashi A."/>
            <person name="Tourlousse M.D."/>
            <person name="Sekiguchi Y."/>
        </authorList>
    </citation>
    <scope>NUCLEOTIDE SEQUENCE [LARGE SCALE GENOMIC DNA]</scope>
    <source>
        <strain evidence="5">NM7</strain>
    </source>
</reference>
<dbReference type="Pfam" id="PF02481">
    <property type="entry name" value="DNA_processg_A"/>
    <property type="match status" value="1"/>
</dbReference>
<dbReference type="GO" id="GO:0009294">
    <property type="term" value="P:DNA-mediated transformation"/>
    <property type="evidence" value="ECO:0007669"/>
    <property type="project" value="InterPro"/>
</dbReference>
<feature type="domain" description="DprA winged helix" evidence="3">
    <location>
        <begin position="306"/>
        <end position="359"/>
    </location>
</feature>
<dbReference type="Proteomes" id="UP000076586">
    <property type="component" value="Unassembled WGS sequence"/>
</dbReference>
<dbReference type="InterPro" id="IPR036388">
    <property type="entry name" value="WH-like_DNA-bd_sf"/>
</dbReference>
<dbReference type="InterPro" id="IPR057666">
    <property type="entry name" value="DrpA_SLOG"/>
</dbReference>
<comment type="caution">
    <text evidence="4">The sequence shown here is derived from an EMBL/GenBank/DDBJ whole genome shotgun (WGS) entry which is preliminary data.</text>
</comment>
<reference evidence="5" key="2">
    <citation type="journal article" date="2017" name="Genome Announc.">
        <title>Draft genome sequence of Paludibacter jiangxiensis NM7(T), a propionate-producing fermentative bacterium.</title>
        <authorList>
            <person name="Qiu Y.-L."/>
            <person name="Tourlousse D.M."/>
            <person name="Matsuura N."/>
            <person name="Ohashi A."/>
            <person name="Sekiguchi Y."/>
        </authorList>
    </citation>
    <scope>NUCLEOTIDE SEQUENCE [LARGE SCALE GENOMIC DNA]</scope>
    <source>
        <strain evidence="5">NM7</strain>
    </source>
</reference>